<protein>
    <submittedName>
        <fullName evidence="2">Uncharacterized protein</fullName>
    </submittedName>
</protein>
<feature type="region of interest" description="Disordered" evidence="1">
    <location>
        <begin position="39"/>
        <end position="58"/>
    </location>
</feature>
<feature type="compositionally biased region" description="Acidic residues" evidence="1">
    <location>
        <begin position="87"/>
        <end position="101"/>
    </location>
</feature>
<accession>A0ABY7DLB1</accession>
<evidence type="ECO:0000256" key="1">
    <source>
        <dbReference type="SAM" id="MobiDB-lite"/>
    </source>
</evidence>
<sequence length="179" mass="20798">MFSPNLNAYIGACKYQPKALTKRAEIKLKMEKAVEATQKVEVEEKSAKERDLPSTLTKDKAHMQRRDSLFQDFFAQITNKLQAETPRDEDVEEEEEEEEDTFRDVFPVLPKLGKSSTKSGSIKRESTLFYDDFKKLQDEYSDILPQIEEDADLNVSMMKIDTYEPAIYTERNSPGKRKR</sequence>
<feature type="region of interest" description="Disordered" evidence="1">
    <location>
        <begin position="81"/>
        <end position="103"/>
    </location>
</feature>
<keyword evidence="3" id="KW-1185">Reference proteome</keyword>
<gene>
    <name evidence="2" type="ORF">MAR_022840</name>
</gene>
<evidence type="ECO:0000313" key="3">
    <source>
        <dbReference type="Proteomes" id="UP001164746"/>
    </source>
</evidence>
<reference evidence="2" key="1">
    <citation type="submission" date="2022-11" db="EMBL/GenBank/DDBJ databases">
        <title>Centuries of genome instability and evolution in soft-shell clam transmissible cancer (bioRxiv).</title>
        <authorList>
            <person name="Hart S.F.M."/>
            <person name="Yonemitsu M.A."/>
            <person name="Giersch R.M."/>
            <person name="Beal B.F."/>
            <person name="Arriagada G."/>
            <person name="Davis B.W."/>
            <person name="Ostrander E.A."/>
            <person name="Goff S.P."/>
            <person name="Metzger M.J."/>
        </authorList>
    </citation>
    <scope>NUCLEOTIDE SEQUENCE</scope>
    <source>
        <strain evidence="2">MELC-2E11</strain>
        <tissue evidence="2">Siphon/mantle</tissue>
    </source>
</reference>
<dbReference type="Proteomes" id="UP001164746">
    <property type="component" value="Chromosome 3"/>
</dbReference>
<proteinExistence type="predicted"/>
<evidence type="ECO:0000313" key="2">
    <source>
        <dbReference type="EMBL" id="WAQ98467.1"/>
    </source>
</evidence>
<name>A0ABY7DLB1_MYAAR</name>
<dbReference type="EMBL" id="CP111014">
    <property type="protein sequence ID" value="WAQ98467.1"/>
    <property type="molecule type" value="Genomic_DNA"/>
</dbReference>
<organism evidence="2 3">
    <name type="scientific">Mya arenaria</name>
    <name type="common">Soft-shell clam</name>
    <dbReference type="NCBI Taxonomy" id="6604"/>
    <lineage>
        <taxon>Eukaryota</taxon>
        <taxon>Metazoa</taxon>
        <taxon>Spiralia</taxon>
        <taxon>Lophotrochozoa</taxon>
        <taxon>Mollusca</taxon>
        <taxon>Bivalvia</taxon>
        <taxon>Autobranchia</taxon>
        <taxon>Heteroconchia</taxon>
        <taxon>Euheterodonta</taxon>
        <taxon>Imparidentia</taxon>
        <taxon>Neoheterodontei</taxon>
        <taxon>Myida</taxon>
        <taxon>Myoidea</taxon>
        <taxon>Myidae</taxon>
        <taxon>Mya</taxon>
    </lineage>
</organism>